<dbReference type="Proteomes" id="UP000289805">
    <property type="component" value="Unassembled WGS sequence"/>
</dbReference>
<dbReference type="RefSeq" id="WP_129429633.1">
    <property type="nucleotide sequence ID" value="NZ_JOFV01000018.1"/>
</dbReference>
<reference evidence="3 4" key="1">
    <citation type="submission" date="2019-01" db="EMBL/GenBank/DDBJ databases">
        <title>Oerskovia turbata Genome sequencing and assembly.</title>
        <authorList>
            <person name="Dou T."/>
        </authorList>
    </citation>
    <scope>NUCLEOTIDE SEQUENCE [LARGE SCALE GENOMIC DNA]</scope>
    <source>
        <strain evidence="2 3">JCM12123</strain>
        <strain evidence="1 4">JCM3160</strain>
    </source>
</reference>
<keyword evidence="4" id="KW-1185">Reference proteome</keyword>
<evidence type="ECO:0000313" key="1">
    <source>
        <dbReference type="EMBL" id="RXR22352.1"/>
    </source>
</evidence>
<accession>A0A4Q1KQW4</accession>
<sequence>MGFAAVLRGHEDVLAQVESGIGGVQEALGPKVWSGESANAWQYEAGHARARQRELGELARPVHAALDEYADAVVSLRAQVSFHRQVREDAERMRYAVGGFDGSASPAVEARRAMLAEQAEMDAHVAGAALRDLAVQRQALDDRLVAALAIPGDSGWAQRKEVLSRAGITGVEALDTAKLVAAYNRFTDQALDGDLKAGDVTYLQDFFTVWGKDPAVMDAYFQSLGGERTRELVNTLGTSMTDADQSVTAAALHGLAVAMRQGLATASHSWGEKTADRFAADMFTGATGTIGGGLSVIGWLFHDRASTPMSATFATAMADQIDAVERSPGRPGELGLVDTSVVAGGRSLMWFETSSTDPMPSDRPAEQVFATLALYPEATLDWFSDGRPDDVAQADWRGEGRVDYWFGKRDWGVSVTGDGFETPAALWTSLQSVEGAPASGTYDAETWTKAEEVSGGIIYGLAGNPRFTTDQLTDDAAIRMVTALAVEIPMLTEWAIIRGEGAADLGAKTGRDRLPWTDEVRSVLTISRKTLADFTGTLGQHEAAGWYLTEAVDYYQQTLISTAASAPGSFIQDGVEVLDGDGVFARVVGLQALVDGATDGVDISSAAAIDARNQKIAEWPVAVLEEIIPIPGTDQILGKSVGWVADLAIEELVSAGVEQGGKRAEALWAGNEKQAVINANADCIDRADEMKFLSARIVFQIAPEKFATEQGAIEAYDQQAQKYLDVYSSARDMTDGNAGEAVCTQ</sequence>
<dbReference type="AlphaFoldDB" id="A0A4Q1KQW4"/>
<protein>
    <submittedName>
        <fullName evidence="2">Uncharacterized protein</fullName>
    </submittedName>
</protein>
<dbReference type="EMBL" id="SDJQ01000018">
    <property type="protein sequence ID" value="RXR32417.1"/>
    <property type="molecule type" value="Genomic_DNA"/>
</dbReference>
<dbReference type="OrthoDB" id="3752094at2"/>
<evidence type="ECO:0000313" key="3">
    <source>
        <dbReference type="Proteomes" id="UP000289805"/>
    </source>
</evidence>
<organism evidence="2 3">
    <name type="scientific">Oerskovia turbata</name>
    <dbReference type="NCBI Taxonomy" id="1713"/>
    <lineage>
        <taxon>Bacteria</taxon>
        <taxon>Bacillati</taxon>
        <taxon>Actinomycetota</taxon>
        <taxon>Actinomycetes</taxon>
        <taxon>Micrococcales</taxon>
        <taxon>Cellulomonadaceae</taxon>
        <taxon>Oerskovia</taxon>
    </lineage>
</organism>
<dbReference type="Proteomes" id="UP000290517">
    <property type="component" value="Unassembled WGS sequence"/>
</dbReference>
<evidence type="ECO:0000313" key="4">
    <source>
        <dbReference type="Proteomes" id="UP000290517"/>
    </source>
</evidence>
<comment type="caution">
    <text evidence="2">The sequence shown here is derived from an EMBL/GenBank/DDBJ whole genome shotgun (WGS) entry which is preliminary data.</text>
</comment>
<gene>
    <name evidence="1" type="ORF">EQW73_16540</name>
    <name evidence="2" type="ORF">EQW78_13975</name>
</gene>
<name>A0A4Q1KQW4_9CELL</name>
<proteinExistence type="predicted"/>
<evidence type="ECO:0000313" key="2">
    <source>
        <dbReference type="EMBL" id="RXR32417.1"/>
    </source>
</evidence>
<dbReference type="EMBL" id="SDJR01000013">
    <property type="protein sequence ID" value="RXR22352.1"/>
    <property type="molecule type" value="Genomic_DNA"/>
</dbReference>